<keyword evidence="2" id="KW-1185">Reference proteome</keyword>
<sequence length="163" mass="18448">MKSNIKSCISCILPCGAFDVIRIVHTNGRVEEFNKTIRACDIMKAYPKHALRKPSLPSEDGIMPKIALLPPDTELQRGKIYFLMPILLPPEKAQSGSSARRKKKKEHLSNVAKSIAVKKLINYNHYLTEILSEKITTQRDQRRGQVGVWRPRLESILEAASDI</sequence>
<gene>
    <name evidence="1" type="ORF">GIB67_032096</name>
</gene>
<proteinExistence type="predicted"/>
<dbReference type="OrthoDB" id="1856818at2759"/>
<organism evidence="1 2">
    <name type="scientific">Kingdonia uniflora</name>
    <dbReference type="NCBI Taxonomy" id="39325"/>
    <lineage>
        <taxon>Eukaryota</taxon>
        <taxon>Viridiplantae</taxon>
        <taxon>Streptophyta</taxon>
        <taxon>Embryophyta</taxon>
        <taxon>Tracheophyta</taxon>
        <taxon>Spermatophyta</taxon>
        <taxon>Magnoliopsida</taxon>
        <taxon>Ranunculales</taxon>
        <taxon>Circaeasteraceae</taxon>
        <taxon>Kingdonia</taxon>
    </lineage>
</organism>
<protein>
    <submittedName>
        <fullName evidence="1">Uncharacterized protein</fullName>
    </submittedName>
</protein>
<comment type="caution">
    <text evidence="1">The sequence shown here is derived from an EMBL/GenBank/DDBJ whole genome shotgun (WGS) entry which is preliminary data.</text>
</comment>
<dbReference type="PANTHER" id="PTHR33052">
    <property type="entry name" value="DUF4228 DOMAIN PROTEIN-RELATED"/>
    <property type="match status" value="1"/>
</dbReference>
<dbReference type="Pfam" id="PF14009">
    <property type="entry name" value="PADRE"/>
    <property type="match status" value="1"/>
</dbReference>
<dbReference type="InterPro" id="IPR025322">
    <property type="entry name" value="PADRE_dom"/>
</dbReference>
<name>A0A7J7MWM9_9MAGN</name>
<dbReference type="EMBL" id="JACGCM010001193">
    <property type="protein sequence ID" value="KAF6159325.1"/>
    <property type="molecule type" value="Genomic_DNA"/>
</dbReference>
<reference evidence="1 2" key="1">
    <citation type="journal article" date="2020" name="IScience">
        <title>Genome Sequencing of the Endangered Kingdonia uniflora (Circaeasteraceae, Ranunculales) Reveals Potential Mechanisms of Evolutionary Specialization.</title>
        <authorList>
            <person name="Sun Y."/>
            <person name="Deng T."/>
            <person name="Zhang A."/>
            <person name="Moore M.J."/>
            <person name="Landis J.B."/>
            <person name="Lin N."/>
            <person name="Zhang H."/>
            <person name="Zhang X."/>
            <person name="Huang J."/>
            <person name="Zhang X."/>
            <person name="Sun H."/>
            <person name="Wang H."/>
        </authorList>
    </citation>
    <scope>NUCLEOTIDE SEQUENCE [LARGE SCALE GENOMIC DNA]</scope>
    <source>
        <strain evidence="1">TB1705</strain>
        <tissue evidence="1">Leaf</tissue>
    </source>
</reference>
<dbReference type="AlphaFoldDB" id="A0A7J7MWM9"/>
<evidence type="ECO:0000313" key="2">
    <source>
        <dbReference type="Proteomes" id="UP000541444"/>
    </source>
</evidence>
<dbReference type="Proteomes" id="UP000541444">
    <property type="component" value="Unassembled WGS sequence"/>
</dbReference>
<evidence type="ECO:0000313" key="1">
    <source>
        <dbReference type="EMBL" id="KAF6159325.1"/>
    </source>
</evidence>
<accession>A0A7J7MWM9</accession>